<gene>
    <name evidence="1" type="ORF">EL17_21775</name>
</gene>
<accession>A0A074KW15</accession>
<evidence type="ECO:0000313" key="1">
    <source>
        <dbReference type="EMBL" id="KEO71813.1"/>
    </source>
</evidence>
<dbReference type="AlphaFoldDB" id="A0A074KW15"/>
<dbReference type="EMBL" id="JMIH01000039">
    <property type="protein sequence ID" value="KEO71813.1"/>
    <property type="molecule type" value="Genomic_DNA"/>
</dbReference>
<proteinExistence type="predicted"/>
<organism evidence="1 2">
    <name type="scientific">Anditalea andensis</name>
    <dbReference type="NCBI Taxonomy" id="1048983"/>
    <lineage>
        <taxon>Bacteria</taxon>
        <taxon>Pseudomonadati</taxon>
        <taxon>Bacteroidota</taxon>
        <taxon>Cytophagia</taxon>
        <taxon>Cytophagales</taxon>
        <taxon>Cytophagaceae</taxon>
        <taxon>Anditalea</taxon>
    </lineage>
</organism>
<name>A0A074KW15_9BACT</name>
<evidence type="ECO:0000313" key="2">
    <source>
        <dbReference type="Proteomes" id="UP000027821"/>
    </source>
</evidence>
<reference evidence="1 2" key="1">
    <citation type="submission" date="2014-04" db="EMBL/GenBank/DDBJ databases">
        <title>Characterization and application of a salt tolerant electro-active bacterium.</title>
        <authorList>
            <person name="Yang L."/>
            <person name="Wei S."/>
            <person name="Tay Q.X.M."/>
        </authorList>
    </citation>
    <scope>NUCLEOTIDE SEQUENCE [LARGE SCALE GENOMIC DNA]</scope>
    <source>
        <strain evidence="1 2">LY1</strain>
    </source>
</reference>
<dbReference type="Proteomes" id="UP000027821">
    <property type="component" value="Unassembled WGS sequence"/>
</dbReference>
<dbReference type="STRING" id="1048983.EL17_21775"/>
<sequence>MVPIKNYEIVTAIPNFVKPEHVEYIKTQEFEYRNSNLTANNLNDTIKIWLKDQKKNYQLMK</sequence>
<keyword evidence="2" id="KW-1185">Reference proteome</keyword>
<protein>
    <submittedName>
        <fullName evidence="1">Uncharacterized protein</fullName>
    </submittedName>
</protein>
<comment type="caution">
    <text evidence="1">The sequence shown here is derived from an EMBL/GenBank/DDBJ whole genome shotgun (WGS) entry which is preliminary data.</text>
</comment>